<keyword evidence="3" id="KW-1185">Reference proteome</keyword>
<feature type="region of interest" description="Disordered" evidence="1">
    <location>
        <begin position="43"/>
        <end position="74"/>
    </location>
</feature>
<feature type="region of interest" description="Disordered" evidence="1">
    <location>
        <begin position="272"/>
        <end position="346"/>
    </location>
</feature>
<sequence>MNYTESGAPGQDSIVVGGDSSAREGAGFTARKNECFATFPSPENQTEALAPQGVRHVSSPPGVVTYQSPSRPSSNPPAYICLGKEWLSKRPKPRGRHARKPKKITKAAARHSKDEKKTIIAARAFQREAIAFSLNFSPRKIAQLKASSDPVRIIYNEINRSAKTILGYALPISFEFDLDDNDRLHCHGIAVLPDWEKETIAKFRHVLKRAGGVMHGRGSGRQVDVDRLKDWKGWTGYQHKNADRVIALLGTEKIDYASRELKRLAFSDHDAELNRQKESRRRKKDNPTVKTATATPQRRRKLSANVRHSPARHRSVRRSPTQTWRQPSRRVCRSLQFHRRSATGPP</sequence>
<reference evidence="2 3" key="1">
    <citation type="submission" date="2020-11" db="EMBL/GenBank/DDBJ databases">
        <authorList>
            <person name="Lassalle F."/>
        </authorList>
    </citation>
    <scope>NUCLEOTIDE SEQUENCE [LARGE SCALE GENOMIC DNA]</scope>
    <source>
        <strain evidence="2 3">JC140</strain>
    </source>
</reference>
<dbReference type="EMBL" id="CABFWF030000002">
    <property type="protein sequence ID" value="CAD7026524.1"/>
    <property type="molecule type" value="Genomic_DNA"/>
</dbReference>
<feature type="region of interest" description="Disordered" evidence="1">
    <location>
        <begin position="1"/>
        <end position="26"/>
    </location>
</feature>
<name>A0ABM8PFB2_9HYPH</name>
<dbReference type="RefSeq" id="WP_142591536.1">
    <property type="nucleotide sequence ID" value="NZ_CABFWF030000002.1"/>
</dbReference>
<accession>A0ABM8PFB2</accession>
<proteinExistence type="predicted"/>
<comment type="caution">
    <text evidence="2">The sequence shown here is derived from an EMBL/GenBank/DDBJ whole genome shotgun (WGS) entry which is preliminary data.</text>
</comment>
<gene>
    <name evidence="2" type="ORF">REJC140_02392</name>
</gene>
<evidence type="ECO:0008006" key="4">
    <source>
        <dbReference type="Google" id="ProtNLM"/>
    </source>
</evidence>
<evidence type="ECO:0000313" key="2">
    <source>
        <dbReference type="EMBL" id="CAD7026524.1"/>
    </source>
</evidence>
<dbReference type="Proteomes" id="UP000606921">
    <property type="component" value="Unassembled WGS sequence"/>
</dbReference>
<evidence type="ECO:0000256" key="1">
    <source>
        <dbReference type="SAM" id="MobiDB-lite"/>
    </source>
</evidence>
<protein>
    <recommendedName>
        <fullName evidence="4">Replication protein</fullName>
    </recommendedName>
</protein>
<feature type="compositionally biased region" description="Basic residues" evidence="1">
    <location>
        <begin position="327"/>
        <end position="346"/>
    </location>
</feature>
<organism evidence="2 3">
    <name type="scientific">Pseudorhizobium endolithicum</name>
    <dbReference type="NCBI Taxonomy" id="1191678"/>
    <lineage>
        <taxon>Bacteria</taxon>
        <taxon>Pseudomonadati</taxon>
        <taxon>Pseudomonadota</taxon>
        <taxon>Alphaproteobacteria</taxon>
        <taxon>Hyphomicrobiales</taxon>
        <taxon>Rhizobiaceae</taxon>
        <taxon>Rhizobium/Agrobacterium group</taxon>
        <taxon>Pseudorhizobium</taxon>
    </lineage>
</organism>
<evidence type="ECO:0000313" key="3">
    <source>
        <dbReference type="Proteomes" id="UP000606921"/>
    </source>
</evidence>